<proteinExistence type="predicted"/>
<organism evidence="2 3">
    <name type="scientific">Sphaerosporella brunnea</name>
    <dbReference type="NCBI Taxonomy" id="1250544"/>
    <lineage>
        <taxon>Eukaryota</taxon>
        <taxon>Fungi</taxon>
        <taxon>Dikarya</taxon>
        <taxon>Ascomycota</taxon>
        <taxon>Pezizomycotina</taxon>
        <taxon>Pezizomycetes</taxon>
        <taxon>Pezizales</taxon>
        <taxon>Pyronemataceae</taxon>
        <taxon>Sphaerosporella</taxon>
    </lineage>
</organism>
<reference evidence="2 3" key="1">
    <citation type="submission" date="2019-09" db="EMBL/GenBank/DDBJ databases">
        <title>Draft genome of the ectomycorrhizal ascomycete Sphaerosporella brunnea.</title>
        <authorList>
            <consortium name="DOE Joint Genome Institute"/>
            <person name="Benucci G.M."/>
            <person name="Marozzi G."/>
            <person name="Antonielli L."/>
            <person name="Sanchez S."/>
            <person name="Marco P."/>
            <person name="Wang X."/>
            <person name="Falini L.B."/>
            <person name="Barry K."/>
            <person name="Haridas S."/>
            <person name="Lipzen A."/>
            <person name="Labutti K."/>
            <person name="Grigoriev I.V."/>
            <person name="Murat C."/>
            <person name="Martin F."/>
            <person name="Albertini E."/>
            <person name="Donnini D."/>
            <person name="Bonito G."/>
        </authorList>
    </citation>
    <scope>NUCLEOTIDE SEQUENCE [LARGE SCALE GENOMIC DNA]</scope>
    <source>
        <strain evidence="2 3">Sb_GMNB300</strain>
    </source>
</reference>
<name>A0A5J5ECD4_9PEZI</name>
<dbReference type="AlphaFoldDB" id="A0A5J5ECD4"/>
<feature type="non-terminal residue" evidence="2">
    <location>
        <position position="1"/>
    </location>
</feature>
<gene>
    <name evidence="2" type="ORF">FN846DRAFT_753123</name>
</gene>
<sequence>VIVTLAGASRNPSTRASQASLAISFGPDSPLNQTAVVPPEHYLQTTQFAEICAARRVMDWFQHHSWKDFKGIVVVTDSEYLFTAMTEWIFYAERRGGLPAVEGTYEWHLQELHTEIVAAEAMLPLGVRFWKVRREDNAEAVRLAESVL</sequence>
<evidence type="ECO:0000313" key="3">
    <source>
        <dbReference type="Proteomes" id="UP000326924"/>
    </source>
</evidence>
<keyword evidence="3" id="KW-1185">Reference proteome</keyword>
<dbReference type="OrthoDB" id="245563at2759"/>
<evidence type="ECO:0000313" key="2">
    <source>
        <dbReference type="EMBL" id="KAA8893162.1"/>
    </source>
</evidence>
<accession>A0A5J5ECD4</accession>
<dbReference type="InterPro" id="IPR002156">
    <property type="entry name" value="RNaseH_domain"/>
</dbReference>
<dbReference type="GO" id="GO:0003676">
    <property type="term" value="F:nucleic acid binding"/>
    <property type="evidence" value="ECO:0007669"/>
    <property type="project" value="InterPro"/>
</dbReference>
<dbReference type="Gene3D" id="3.30.420.10">
    <property type="entry name" value="Ribonuclease H-like superfamily/Ribonuclease H"/>
    <property type="match status" value="1"/>
</dbReference>
<dbReference type="InParanoid" id="A0A5J5ECD4"/>
<dbReference type="EMBL" id="VXIS01000487">
    <property type="protein sequence ID" value="KAA8893162.1"/>
    <property type="molecule type" value="Genomic_DNA"/>
</dbReference>
<protein>
    <recommendedName>
        <fullName evidence="1">RNase H type-1 domain-containing protein</fullName>
    </recommendedName>
</protein>
<feature type="domain" description="RNase H type-1" evidence="1">
    <location>
        <begin position="14"/>
        <end position="96"/>
    </location>
</feature>
<evidence type="ECO:0000259" key="1">
    <source>
        <dbReference type="Pfam" id="PF00075"/>
    </source>
</evidence>
<dbReference type="InterPro" id="IPR036397">
    <property type="entry name" value="RNaseH_sf"/>
</dbReference>
<comment type="caution">
    <text evidence="2">The sequence shown here is derived from an EMBL/GenBank/DDBJ whole genome shotgun (WGS) entry which is preliminary data.</text>
</comment>
<dbReference type="GO" id="GO:0004523">
    <property type="term" value="F:RNA-DNA hybrid ribonuclease activity"/>
    <property type="evidence" value="ECO:0007669"/>
    <property type="project" value="InterPro"/>
</dbReference>
<feature type="non-terminal residue" evidence="2">
    <location>
        <position position="148"/>
    </location>
</feature>
<dbReference type="InterPro" id="IPR012337">
    <property type="entry name" value="RNaseH-like_sf"/>
</dbReference>
<dbReference type="SUPFAM" id="SSF53098">
    <property type="entry name" value="Ribonuclease H-like"/>
    <property type="match status" value="1"/>
</dbReference>
<dbReference type="Proteomes" id="UP000326924">
    <property type="component" value="Unassembled WGS sequence"/>
</dbReference>
<dbReference type="Pfam" id="PF00075">
    <property type="entry name" value="RNase_H"/>
    <property type="match status" value="1"/>
</dbReference>